<dbReference type="OrthoDB" id="5034579at2759"/>
<proteinExistence type="predicted"/>
<name>A0A5B7DQJ4_PORTR</name>
<accession>A0A5B7DQJ4</accession>
<sequence length="100" mass="10690">MDGSLAVTKNAATPYICAANTLGSVTMEDHMAQLSLFGIGEISQTRLPHWPDTQRTDEGRGTMRALGSEGSQTHGFESCLRSECRLGFLTQGKGFLAVGL</sequence>
<feature type="region of interest" description="Disordered" evidence="1">
    <location>
        <begin position="47"/>
        <end position="74"/>
    </location>
</feature>
<evidence type="ECO:0000256" key="1">
    <source>
        <dbReference type="SAM" id="MobiDB-lite"/>
    </source>
</evidence>
<feature type="compositionally biased region" description="Basic and acidic residues" evidence="1">
    <location>
        <begin position="52"/>
        <end position="61"/>
    </location>
</feature>
<reference evidence="2 3" key="1">
    <citation type="submission" date="2019-05" db="EMBL/GenBank/DDBJ databases">
        <title>Another draft genome of Portunus trituberculatus and its Hox gene families provides insights of decapod evolution.</title>
        <authorList>
            <person name="Jeong J.-H."/>
            <person name="Song I."/>
            <person name="Kim S."/>
            <person name="Choi T."/>
            <person name="Kim D."/>
            <person name="Ryu S."/>
            <person name="Kim W."/>
        </authorList>
    </citation>
    <scope>NUCLEOTIDE SEQUENCE [LARGE SCALE GENOMIC DNA]</scope>
    <source>
        <tissue evidence="2">Muscle</tissue>
    </source>
</reference>
<dbReference type="AlphaFoldDB" id="A0A5B7DQJ4"/>
<evidence type="ECO:0000313" key="2">
    <source>
        <dbReference type="EMBL" id="MPC23952.1"/>
    </source>
</evidence>
<protein>
    <submittedName>
        <fullName evidence="2">Uncharacterized protein</fullName>
    </submittedName>
</protein>
<comment type="caution">
    <text evidence="2">The sequence shown here is derived from an EMBL/GenBank/DDBJ whole genome shotgun (WGS) entry which is preliminary data.</text>
</comment>
<dbReference type="Proteomes" id="UP000324222">
    <property type="component" value="Unassembled WGS sequence"/>
</dbReference>
<keyword evidence="3" id="KW-1185">Reference proteome</keyword>
<evidence type="ECO:0000313" key="3">
    <source>
        <dbReference type="Proteomes" id="UP000324222"/>
    </source>
</evidence>
<organism evidence="2 3">
    <name type="scientific">Portunus trituberculatus</name>
    <name type="common">Swimming crab</name>
    <name type="synonym">Neptunus trituberculatus</name>
    <dbReference type="NCBI Taxonomy" id="210409"/>
    <lineage>
        <taxon>Eukaryota</taxon>
        <taxon>Metazoa</taxon>
        <taxon>Ecdysozoa</taxon>
        <taxon>Arthropoda</taxon>
        <taxon>Crustacea</taxon>
        <taxon>Multicrustacea</taxon>
        <taxon>Malacostraca</taxon>
        <taxon>Eumalacostraca</taxon>
        <taxon>Eucarida</taxon>
        <taxon>Decapoda</taxon>
        <taxon>Pleocyemata</taxon>
        <taxon>Brachyura</taxon>
        <taxon>Eubrachyura</taxon>
        <taxon>Portunoidea</taxon>
        <taxon>Portunidae</taxon>
        <taxon>Portuninae</taxon>
        <taxon>Portunus</taxon>
    </lineage>
</organism>
<dbReference type="EMBL" id="VSRR010001270">
    <property type="protein sequence ID" value="MPC23952.1"/>
    <property type="molecule type" value="Genomic_DNA"/>
</dbReference>
<gene>
    <name evidence="2" type="ORF">E2C01_017020</name>
</gene>